<dbReference type="PANTHER" id="PTHR46796:SF10">
    <property type="entry name" value="TRANSCRIPTIONAL ACTIVATOR FEAR"/>
    <property type="match status" value="1"/>
</dbReference>
<comment type="caution">
    <text evidence="5">The sequence shown here is derived from an EMBL/GenBank/DDBJ whole genome shotgun (WGS) entry which is preliminary data.</text>
</comment>
<accession>A0ABS1QUQ7</accession>
<dbReference type="PANTHER" id="PTHR46796">
    <property type="entry name" value="HTH-TYPE TRANSCRIPTIONAL ACTIVATOR RHAS-RELATED"/>
    <property type="match status" value="1"/>
</dbReference>
<evidence type="ECO:0000256" key="1">
    <source>
        <dbReference type="ARBA" id="ARBA00023015"/>
    </source>
</evidence>
<gene>
    <name evidence="5" type="ORF">JKV55_10980</name>
</gene>
<dbReference type="EMBL" id="JAERTZ010000025">
    <property type="protein sequence ID" value="MBL1377853.1"/>
    <property type="molecule type" value="Genomic_DNA"/>
</dbReference>
<dbReference type="SMART" id="SM00342">
    <property type="entry name" value="HTH_ARAC"/>
    <property type="match status" value="1"/>
</dbReference>
<dbReference type="SUPFAM" id="SSF46689">
    <property type="entry name" value="Homeodomain-like"/>
    <property type="match status" value="1"/>
</dbReference>
<evidence type="ECO:0000259" key="4">
    <source>
        <dbReference type="PROSITE" id="PS01124"/>
    </source>
</evidence>
<proteinExistence type="predicted"/>
<name>A0ABS1QUQ7_9GAMM</name>
<evidence type="ECO:0000313" key="6">
    <source>
        <dbReference type="Proteomes" id="UP000638570"/>
    </source>
</evidence>
<organism evidence="5 6">
    <name type="scientific">Zobellella iuensis</name>
    <dbReference type="NCBI Taxonomy" id="2803811"/>
    <lineage>
        <taxon>Bacteria</taxon>
        <taxon>Pseudomonadati</taxon>
        <taxon>Pseudomonadota</taxon>
        <taxon>Gammaproteobacteria</taxon>
        <taxon>Aeromonadales</taxon>
        <taxon>Aeromonadaceae</taxon>
        <taxon>Zobellella</taxon>
    </lineage>
</organism>
<keyword evidence="6" id="KW-1185">Reference proteome</keyword>
<evidence type="ECO:0000256" key="2">
    <source>
        <dbReference type="ARBA" id="ARBA00023125"/>
    </source>
</evidence>
<feature type="domain" description="HTH araC/xylS-type" evidence="4">
    <location>
        <begin position="57"/>
        <end position="123"/>
    </location>
</feature>
<dbReference type="InterPro" id="IPR050204">
    <property type="entry name" value="AraC_XylS_family_regulators"/>
</dbReference>
<keyword evidence="2" id="KW-0238">DNA-binding</keyword>
<dbReference type="PROSITE" id="PS01124">
    <property type="entry name" value="HTH_ARAC_FAMILY_2"/>
    <property type="match status" value="1"/>
</dbReference>
<dbReference type="InterPro" id="IPR009057">
    <property type="entry name" value="Homeodomain-like_sf"/>
</dbReference>
<dbReference type="Pfam" id="PF12833">
    <property type="entry name" value="HTH_18"/>
    <property type="match status" value="1"/>
</dbReference>
<protein>
    <submittedName>
        <fullName evidence="5">Helix-turn-helix transcriptional regulator</fullName>
    </submittedName>
</protein>
<dbReference type="Gene3D" id="1.10.10.60">
    <property type="entry name" value="Homeodomain-like"/>
    <property type="match status" value="1"/>
</dbReference>
<dbReference type="Proteomes" id="UP000638570">
    <property type="component" value="Unassembled WGS sequence"/>
</dbReference>
<keyword evidence="3" id="KW-0804">Transcription</keyword>
<dbReference type="InterPro" id="IPR018060">
    <property type="entry name" value="HTH_AraC"/>
</dbReference>
<evidence type="ECO:0000256" key="3">
    <source>
        <dbReference type="ARBA" id="ARBA00023163"/>
    </source>
</evidence>
<evidence type="ECO:0000313" key="5">
    <source>
        <dbReference type="EMBL" id="MBL1377853.1"/>
    </source>
</evidence>
<keyword evidence="1" id="KW-0805">Transcription regulation</keyword>
<reference evidence="6" key="1">
    <citation type="submission" date="2021-01" db="EMBL/GenBank/DDBJ databases">
        <title>Genome public.</title>
        <authorList>
            <person name="Liu C."/>
            <person name="Sun Q."/>
        </authorList>
    </citation>
    <scope>NUCLEOTIDE SEQUENCE [LARGE SCALE GENOMIC DNA]</scope>
    <source>
        <strain evidence="6">CGMCC 1.18722</strain>
    </source>
</reference>
<sequence length="131" mass="14244">MASGRTHPCLSGKWTGPGCAPADPAALSELVPPALDTRLREHDGVEVTPVFPSVTPGISTRYLHKLFQGQEFSVGQWIRELRLQGAEADIRRGGPGRTLADIAYKWGFNDQAHFCRSFKTRCGRVGSVAPV</sequence>